<feature type="transmembrane region" description="Helical" evidence="1">
    <location>
        <begin position="112"/>
        <end position="133"/>
    </location>
</feature>
<keyword evidence="3" id="KW-1185">Reference proteome</keyword>
<reference evidence="4" key="1">
    <citation type="submission" date="2017-02" db="UniProtKB">
        <authorList>
            <consortium name="WormBaseParasite"/>
        </authorList>
    </citation>
    <scope>IDENTIFICATION</scope>
</reference>
<dbReference type="Pfam" id="PF00135">
    <property type="entry name" value="COesterase"/>
    <property type="match status" value="1"/>
</dbReference>
<dbReference type="InterPro" id="IPR043187">
    <property type="entry name" value="CM06B1-like"/>
</dbReference>
<evidence type="ECO:0000313" key="4">
    <source>
        <dbReference type="WBParaSite" id="ALUE_0000963301-mRNA-1"/>
    </source>
</evidence>
<sequence length="136" mass="15006">MSSDLLVTNAAHNCAVEMMCAGHTVYLYNFKYFTSSGLGCLGWLLPFHGATHCVELPYLFGKGILANFNPSDADIDVLENFTTLFTNCAKYGREGTAQVSPLAPIRKRACVLFEYVHTHVGIFLVVFFMALLAKSE</sequence>
<accession>A0A0M3I0H8</accession>
<proteinExistence type="predicted"/>
<evidence type="ECO:0000259" key="2">
    <source>
        <dbReference type="Pfam" id="PF00135"/>
    </source>
</evidence>
<protein>
    <submittedName>
        <fullName evidence="4">COesterase domain-containing protein</fullName>
    </submittedName>
</protein>
<dbReference type="Gene3D" id="3.40.50.1820">
    <property type="entry name" value="alpha/beta hydrolase"/>
    <property type="match status" value="1"/>
</dbReference>
<dbReference type="WBParaSite" id="ALUE_0000963301-mRNA-1">
    <property type="protein sequence ID" value="ALUE_0000963301-mRNA-1"/>
    <property type="gene ID" value="ALUE_0000963301"/>
</dbReference>
<dbReference type="AlphaFoldDB" id="A0A0M3I0H8"/>
<dbReference type="InterPro" id="IPR029058">
    <property type="entry name" value="AB_hydrolase_fold"/>
</dbReference>
<keyword evidence="1" id="KW-0812">Transmembrane</keyword>
<dbReference type="InterPro" id="IPR002018">
    <property type="entry name" value="CarbesteraseB"/>
</dbReference>
<organism evidence="3 4">
    <name type="scientific">Ascaris lumbricoides</name>
    <name type="common">Giant roundworm</name>
    <dbReference type="NCBI Taxonomy" id="6252"/>
    <lineage>
        <taxon>Eukaryota</taxon>
        <taxon>Metazoa</taxon>
        <taxon>Ecdysozoa</taxon>
        <taxon>Nematoda</taxon>
        <taxon>Chromadorea</taxon>
        <taxon>Rhabditida</taxon>
        <taxon>Spirurina</taxon>
        <taxon>Ascaridomorpha</taxon>
        <taxon>Ascaridoidea</taxon>
        <taxon>Ascarididae</taxon>
        <taxon>Ascaris</taxon>
    </lineage>
</organism>
<name>A0A0M3I0H8_ASCLU</name>
<keyword evidence="1" id="KW-0472">Membrane</keyword>
<dbReference type="SUPFAM" id="SSF53474">
    <property type="entry name" value="alpha/beta-Hydrolases"/>
    <property type="match status" value="1"/>
</dbReference>
<dbReference type="Proteomes" id="UP000036681">
    <property type="component" value="Unplaced"/>
</dbReference>
<dbReference type="PANTHER" id="PTHR45029">
    <property type="entry name" value="CARBOXYLIC ESTER HYDROLASE-RELATED"/>
    <property type="match status" value="1"/>
</dbReference>
<keyword evidence="1" id="KW-1133">Transmembrane helix</keyword>
<feature type="domain" description="Carboxylesterase type B" evidence="2">
    <location>
        <begin position="1"/>
        <end position="96"/>
    </location>
</feature>
<evidence type="ECO:0000313" key="3">
    <source>
        <dbReference type="Proteomes" id="UP000036681"/>
    </source>
</evidence>
<evidence type="ECO:0000256" key="1">
    <source>
        <dbReference type="SAM" id="Phobius"/>
    </source>
</evidence>